<evidence type="ECO:0000256" key="1">
    <source>
        <dbReference type="ARBA" id="ARBA00010164"/>
    </source>
</evidence>
<reference evidence="6 7" key="1">
    <citation type="submission" date="2019-11" db="EMBL/GenBank/DDBJ databases">
        <authorList>
            <person name="Zhang X.Y."/>
        </authorList>
    </citation>
    <scope>NUCLEOTIDE SEQUENCE [LARGE SCALE GENOMIC DNA]</scope>
    <source>
        <strain evidence="6 7">C176</strain>
    </source>
</reference>
<evidence type="ECO:0000259" key="5">
    <source>
        <dbReference type="Pfam" id="PF13657"/>
    </source>
</evidence>
<feature type="domain" description="HipA-like C-terminal" evidence="4">
    <location>
        <begin position="155"/>
        <end position="402"/>
    </location>
</feature>
<keyword evidence="2" id="KW-0808">Transferase</keyword>
<evidence type="ECO:0000256" key="3">
    <source>
        <dbReference type="ARBA" id="ARBA00022777"/>
    </source>
</evidence>
<evidence type="ECO:0000256" key="2">
    <source>
        <dbReference type="ARBA" id="ARBA00022679"/>
    </source>
</evidence>
<dbReference type="GO" id="GO:0005829">
    <property type="term" value="C:cytosol"/>
    <property type="evidence" value="ECO:0007669"/>
    <property type="project" value="TreeGrafter"/>
</dbReference>
<dbReference type="InterPro" id="IPR017508">
    <property type="entry name" value="HipA_N1"/>
</dbReference>
<dbReference type="AlphaFoldDB" id="A0A6N7QXZ5"/>
<dbReference type="RefSeq" id="WP_153718598.1">
    <property type="nucleotide sequence ID" value="NZ_WJPP01000001.1"/>
</dbReference>
<accession>A0A6N7QXZ5</accession>
<comment type="similarity">
    <text evidence="1">Belongs to the HipA Ser/Thr kinase family.</text>
</comment>
<evidence type="ECO:0000313" key="6">
    <source>
        <dbReference type="EMBL" id="MRH77554.1"/>
    </source>
</evidence>
<dbReference type="NCBIfam" id="TIGR03071">
    <property type="entry name" value="couple_hipA"/>
    <property type="match status" value="1"/>
</dbReference>
<name>A0A6N7QXZ5_9GAMM</name>
<sequence>MGRKRQSARLTVALNGRIVGYLERGADGATRFDYAADWLNWRYAIPVSRSMPLLDRPFTGAPVRAVFENLLPDDDRIRTRLAARVDADGTDAFSLLAALGRDCVGALQFLPERVVPAPPSLPEGIPLSMEEIGQRILALRTAPLGLRGGDDAFRISLAGAQDKTALLYHEGQWKEPIGVTPTTHILKPQIGKVLTADGEVDLSQSVQNEHFCMTLCRELGLDVARTDILNLGDDLSVLVVERFDRFFDQAGRLLRLPQEDMCQALGVAPIAKYQSDGGPGLVDCLELLKSSDSAQQDRQTFMKAQIAFWMIGATDGHAKNFSLSIRPQGRFSLAPLYDIFSTQWQNDRRQIKRNAFRLAMAVGRARRYKVIDIQPRHFEQTATKAGFAVSALHEVMEELIDLLPTAANTSAQKMDATVPEAMVASILTAAAERARGLEAYLADYQ</sequence>
<dbReference type="Proteomes" id="UP000433788">
    <property type="component" value="Unassembled WGS sequence"/>
</dbReference>
<feature type="domain" description="HipA N-terminal subdomain 1" evidence="5">
    <location>
        <begin position="10"/>
        <end position="109"/>
    </location>
</feature>
<dbReference type="EMBL" id="WJPP01000001">
    <property type="protein sequence ID" value="MRH77554.1"/>
    <property type="molecule type" value="Genomic_DNA"/>
</dbReference>
<dbReference type="GO" id="GO:0004674">
    <property type="term" value="F:protein serine/threonine kinase activity"/>
    <property type="evidence" value="ECO:0007669"/>
    <property type="project" value="TreeGrafter"/>
</dbReference>
<keyword evidence="7" id="KW-1185">Reference proteome</keyword>
<protein>
    <submittedName>
        <fullName evidence="6">Type II toxin-antitoxin system HipA family toxin</fullName>
    </submittedName>
</protein>
<dbReference type="InterPro" id="IPR012893">
    <property type="entry name" value="HipA-like_C"/>
</dbReference>
<gene>
    <name evidence="6" type="ORF">GH984_02410</name>
</gene>
<dbReference type="PANTHER" id="PTHR37419">
    <property type="entry name" value="SERINE/THREONINE-PROTEIN KINASE TOXIN HIPA"/>
    <property type="match status" value="1"/>
</dbReference>
<dbReference type="Pfam" id="PF13657">
    <property type="entry name" value="Couple_hipA"/>
    <property type="match status" value="1"/>
</dbReference>
<dbReference type="InterPro" id="IPR052028">
    <property type="entry name" value="HipA_Ser/Thr_kinase"/>
</dbReference>
<comment type="caution">
    <text evidence="6">The sequence shown here is derived from an EMBL/GenBank/DDBJ whole genome shotgun (WGS) entry which is preliminary data.</text>
</comment>
<dbReference type="Pfam" id="PF07804">
    <property type="entry name" value="HipA_C"/>
    <property type="match status" value="1"/>
</dbReference>
<evidence type="ECO:0000259" key="4">
    <source>
        <dbReference type="Pfam" id="PF07804"/>
    </source>
</evidence>
<keyword evidence="3" id="KW-0418">Kinase</keyword>
<organism evidence="6 7">
    <name type="scientific">Spiribacter salilacus</name>
    <dbReference type="NCBI Taxonomy" id="2664894"/>
    <lineage>
        <taxon>Bacteria</taxon>
        <taxon>Pseudomonadati</taxon>
        <taxon>Pseudomonadota</taxon>
        <taxon>Gammaproteobacteria</taxon>
        <taxon>Chromatiales</taxon>
        <taxon>Ectothiorhodospiraceae</taxon>
        <taxon>Spiribacter</taxon>
    </lineage>
</organism>
<dbReference type="CDD" id="cd17808">
    <property type="entry name" value="HipA_Ec_like"/>
    <property type="match status" value="1"/>
</dbReference>
<evidence type="ECO:0000313" key="7">
    <source>
        <dbReference type="Proteomes" id="UP000433788"/>
    </source>
</evidence>
<proteinExistence type="inferred from homology"/>
<dbReference type="PANTHER" id="PTHR37419:SF1">
    <property type="entry name" value="SERINE_THREONINE-PROTEIN KINASE TOXIN HIPA"/>
    <property type="match status" value="1"/>
</dbReference>